<dbReference type="PANTHER" id="PTHR23028:SF53">
    <property type="entry name" value="ACYL_TRANSF_3 DOMAIN-CONTAINING PROTEIN"/>
    <property type="match status" value="1"/>
</dbReference>
<dbReference type="InterPro" id="IPR002656">
    <property type="entry name" value="Acyl_transf_3_dom"/>
</dbReference>
<dbReference type="GO" id="GO:0016747">
    <property type="term" value="F:acyltransferase activity, transferring groups other than amino-acyl groups"/>
    <property type="evidence" value="ECO:0007669"/>
    <property type="project" value="InterPro"/>
</dbReference>
<keyword evidence="1" id="KW-0472">Membrane</keyword>
<feature type="domain" description="Acyltransferase 3" evidence="2">
    <location>
        <begin position="19"/>
        <end position="340"/>
    </location>
</feature>
<feature type="transmembrane region" description="Helical" evidence="1">
    <location>
        <begin position="264"/>
        <end position="282"/>
    </location>
</feature>
<feature type="transmembrane region" description="Helical" evidence="1">
    <location>
        <begin position="303"/>
        <end position="321"/>
    </location>
</feature>
<keyword evidence="4" id="KW-0012">Acyltransferase</keyword>
<feature type="transmembrane region" description="Helical" evidence="1">
    <location>
        <begin position="361"/>
        <end position="380"/>
    </location>
</feature>
<evidence type="ECO:0000313" key="5">
    <source>
        <dbReference type="Proteomes" id="UP000634530"/>
    </source>
</evidence>
<evidence type="ECO:0000256" key="1">
    <source>
        <dbReference type="SAM" id="Phobius"/>
    </source>
</evidence>
<keyword evidence="5" id="KW-1185">Reference proteome</keyword>
<accession>A0A9E6PNS5</accession>
<dbReference type="AlphaFoldDB" id="A0A9E6PNS5"/>
<feature type="transmembrane region" description="Helical" evidence="1">
    <location>
        <begin position="91"/>
        <end position="110"/>
    </location>
</feature>
<feature type="transmembrane region" description="Helical" evidence="1">
    <location>
        <begin position="184"/>
        <end position="203"/>
    </location>
</feature>
<feature type="transmembrane region" description="Helical" evidence="1">
    <location>
        <begin position="209"/>
        <end position="230"/>
    </location>
</feature>
<dbReference type="EMBL" id="CP077093">
    <property type="protein sequence ID" value="QXI30234.1"/>
    <property type="molecule type" value="Genomic_DNA"/>
</dbReference>
<feature type="domain" description="SGNH" evidence="3">
    <location>
        <begin position="410"/>
        <end position="652"/>
    </location>
</feature>
<dbReference type="Pfam" id="PF01757">
    <property type="entry name" value="Acyl_transf_3"/>
    <property type="match status" value="1"/>
</dbReference>
<keyword evidence="4" id="KW-0808">Transferase</keyword>
<feature type="transmembrane region" description="Helical" evidence="1">
    <location>
        <begin position="149"/>
        <end position="172"/>
    </location>
</feature>
<evidence type="ECO:0000259" key="2">
    <source>
        <dbReference type="Pfam" id="PF01757"/>
    </source>
</evidence>
<feature type="transmembrane region" description="Helical" evidence="1">
    <location>
        <begin position="242"/>
        <end position="258"/>
    </location>
</feature>
<dbReference type="KEGG" id="pvw:HU752_009875"/>
<protein>
    <submittedName>
        <fullName evidence="4">Acyltransferase</fullName>
    </submittedName>
</protein>
<proteinExistence type="predicted"/>
<dbReference type="GO" id="GO:0009103">
    <property type="term" value="P:lipopolysaccharide biosynthetic process"/>
    <property type="evidence" value="ECO:0007669"/>
    <property type="project" value="TreeGrafter"/>
</dbReference>
<feature type="transmembrane region" description="Helical" evidence="1">
    <location>
        <begin position="327"/>
        <end position="345"/>
    </location>
</feature>
<feature type="transmembrane region" description="Helical" evidence="1">
    <location>
        <begin position="43"/>
        <end position="65"/>
    </location>
</feature>
<dbReference type="Pfam" id="PF19040">
    <property type="entry name" value="SGNH"/>
    <property type="match status" value="1"/>
</dbReference>
<evidence type="ECO:0000259" key="3">
    <source>
        <dbReference type="Pfam" id="PF19040"/>
    </source>
</evidence>
<dbReference type="GO" id="GO:0016020">
    <property type="term" value="C:membrane"/>
    <property type="evidence" value="ECO:0007669"/>
    <property type="project" value="TreeGrafter"/>
</dbReference>
<reference evidence="4 5" key="1">
    <citation type="journal article" date="2020" name="Microorganisms">
        <title>Reliable Identification of Environmental Pseudomonas Isolates Using the rpoD Gene.</title>
        <authorList>
            <consortium name="The Broad Institute Genome Sequencing Platform"/>
            <person name="Girard L."/>
            <person name="Lood C."/>
            <person name="Rokni-Zadeh H."/>
            <person name="van Noort V."/>
            <person name="Lavigne R."/>
            <person name="De Mot R."/>
        </authorList>
    </citation>
    <scope>NUCLEOTIDE SEQUENCE [LARGE SCALE GENOMIC DNA]</scope>
    <source>
        <strain evidence="4 5">RW8P3</strain>
    </source>
</reference>
<dbReference type="PANTHER" id="PTHR23028">
    <property type="entry name" value="ACETYLTRANSFERASE"/>
    <property type="match status" value="1"/>
</dbReference>
<evidence type="ECO:0000313" key="4">
    <source>
        <dbReference type="EMBL" id="QXI30234.1"/>
    </source>
</evidence>
<keyword evidence="1" id="KW-0812">Transmembrane</keyword>
<name>A0A9E6PNS5_9PSED</name>
<organism evidence="4 5">
    <name type="scientific">Pseudomonas vanderleydeniana</name>
    <dbReference type="NCBI Taxonomy" id="2745495"/>
    <lineage>
        <taxon>Bacteria</taxon>
        <taxon>Pseudomonadati</taxon>
        <taxon>Pseudomonadota</taxon>
        <taxon>Gammaproteobacteria</taxon>
        <taxon>Pseudomonadales</taxon>
        <taxon>Pseudomonadaceae</taxon>
        <taxon>Pseudomonas</taxon>
    </lineage>
</organism>
<feature type="transmembrane region" description="Helical" evidence="1">
    <location>
        <begin position="21"/>
        <end position="37"/>
    </location>
</feature>
<dbReference type="Proteomes" id="UP000634530">
    <property type="component" value="Chromosome"/>
</dbReference>
<keyword evidence="1" id="KW-1133">Transmembrane helix</keyword>
<sequence>MQYNTSHPILTKENERFRADINGLRAWAVLAVIFYHFEIPWITGGFSGVDIFFVISGFLMAKIIIEDLEKSTYPQRFKLLLSFYFARAKRILPTLIVVCSTLIILGWFFLGPIEYKTLAKHTTSALLFFSNIQLQQEAGYFDISSQEKWLLHTWSLAVEWQFYLVIPLLILFSWTKNSKGKAPTIILGSTLLLSLLAAIYYTTTDPNKAFYIFPTRAWEILSGSLTFFITRKIKPKEKHKKLIEYSGFSLVIFSFFAFNKYSEWPGINAIIPILGASLIIFSERFDSPLTKNIFTQWLGTRSYSLYLWHWPIVATLYFLGSTTPKELLTGIILTIIIGALSYRYIEEASRKFFKKKSPTKIITLILTSLFTVIICDKLIASRKGYPDRLPEKYVQILNEVDNINPRRSECHVSGMMKTPGCTFGGEQIGALVIGDSHAASIITAVENSLPEKKLNVLQWTFSACPTFKGVKQENTACSSFIDWALEKQKELAPQVPVIIMNETSAYIHGFSHGQPPTVYFNKKYTERTPEYLKELRNALIDAACEISKYHPVFMVRPIPEMKVPVPAASARAFLLGKNNGPSISIEEYQERNRLAWEAQDAAHEKCGVTILDPLPYLCRDDKCYGTKDGWPIYYDDNHLSERAAKIISPLFERVFQRPLQTQKSEKLTTQ</sequence>
<dbReference type="RefSeq" id="WP_186677234.1">
    <property type="nucleotide sequence ID" value="NZ_CP077093.1"/>
</dbReference>
<dbReference type="InterPro" id="IPR043968">
    <property type="entry name" value="SGNH"/>
</dbReference>
<dbReference type="InterPro" id="IPR050879">
    <property type="entry name" value="Acyltransferase_3"/>
</dbReference>
<gene>
    <name evidence="4" type="ORF">HU752_009875</name>
</gene>
<reference evidence="4 5" key="2">
    <citation type="journal article" date="2021" name="Microorganisms">
        <title>The Ever-Expanding Pseudomonas Genus: Description of 43 New Species and Partition of the Pseudomonas putida Group.</title>
        <authorList>
            <person name="Girard L."/>
            <person name="Lood C."/>
            <person name="Hofte M."/>
            <person name="Vandamme P."/>
            <person name="Rokni-Zadeh H."/>
            <person name="van Noort V."/>
            <person name="Lavigne R."/>
            <person name="De Mot R."/>
        </authorList>
    </citation>
    <scope>NUCLEOTIDE SEQUENCE [LARGE SCALE GENOMIC DNA]</scope>
    <source>
        <strain evidence="4 5">RW8P3</strain>
    </source>
</reference>